<comment type="catalytic activity">
    <reaction evidence="10 11">
        <text>tRNA(His) + L-histidine + ATP = L-histidyl-tRNA(His) + AMP + diphosphate + H(+)</text>
        <dbReference type="Rhea" id="RHEA:17313"/>
        <dbReference type="Rhea" id="RHEA-COMP:9665"/>
        <dbReference type="Rhea" id="RHEA-COMP:9689"/>
        <dbReference type="ChEBI" id="CHEBI:15378"/>
        <dbReference type="ChEBI" id="CHEBI:30616"/>
        <dbReference type="ChEBI" id="CHEBI:33019"/>
        <dbReference type="ChEBI" id="CHEBI:57595"/>
        <dbReference type="ChEBI" id="CHEBI:78442"/>
        <dbReference type="ChEBI" id="CHEBI:78527"/>
        <dbReference type="ChEBI" id="CHEBI:456215"/>
        <dbReference type="EC" id="6.1.1.21"/>
    </reaction>
</comment>
<evidence type="ECO:0000259" key="13">
    <source>
        <dbReference type="PROSITE" id="PS50862"/>
    </source>
</evidence>
<feature type="binding site" evidence="12">
    <location>
        <begin position="81"/>
        <end position="83"/>
    </location>
    <ligand>
        <name>L-histidine</name>
        <dbReference type="ChEBI" id="CHEBI:57595"/>
    </ligand>
</feature>
<dbReference type="Pfam" id="PF13393">
    <property type="entry name" value="tRNA-synt_His"/>
    <property type="match status" value="1"/>
</dbReference>
<evidence type="ECO:0000256" key="9">
    <source>
        <dbReference type="ARBA" id="ARBA00023146"/>
    </source>
</evidence>
<evidence type="ECO:0000256" key="10">
    <source>
        <dbReference type="ARBA" id="ARBA00047639"/>
    </source>
</evidence>
<dbReference type="PROSITE" id="PS50862">
    <property type="entry name" value="AA_TRNA_LIGASE_II"/>
    <property type="match status" value="1"/>
</dbReference>
<evidence type="ECO:0000256" key="8">
    <source>
        <dbReference type="ARBA" id="ARBA00022917"/>
    </source>
</evidence>
<evidence type="ECO:0000256" key="12">
    <source>
        <dbReference type="PIRSR" id="PIRSR001549-1"/>
    </source>
</evidence>
<dbReference type="SUPFAM" id="SSF52954">
    <property type="entry name" value="Class II aaRS ABD-related"/>
    <property type="match status" value="1"/>
</dbReference>
<evidence type="ECO:0000256" key="1">
    <source>
        <dbReference type="ARBA" id="ARBA00004496"/>
    </source>
</evidence>
<protein>
    <recommendedName>
        <fullName evidence="11">Histidine--tRNA ligase</fullName>
        <ecNumber evidence="11">6.1.1.21</ecNumber>
    </recommendedName>
    <alternativeName>
        <fullName evidence="11">Histidyl-tRNA synthetase</fullName>
        <shortName evidence="11">HisRS</shortName>
    </alternativeName>
</protein>
<feature type="binding site" evidence="12">
    <location>
        <position position="257"/>
    </location>
    <ligand>
        <name>L-histidine</name>
        <dbReference type="ChEBI" id="CHEBI:57595"/>
    </ligand>
</feature>
<dbReference type="PANTHER" id="PTHR43707:SF1">
    <property type="entry name" value="HISTIDINE--TRNA LIGASE, MITOCHONDRIAL-RELATED"/>
    <property type="match status" value="1"/>
</dbReference>
<dbReference type="GO" id="GO:0004821">
    <property type="term" value="F:histidine-tRNA ligase activity"/>
    <property type="evidence" value="ECO:0007669"/>
    <property type="project" value="UniProtKB-UniRule"/>
</dbReference>
<dbReference type="InterPro" id="IPR004516">
    <property type="entry name" value="HisRS/HisZ"/>
</dbReference>
<evidence type="ECO:0000256" key="2">
    <source>
        <dbReference type="ARBA" id="ARBA00008226"/>
    </source>
</evidence>
<feature type="domain" description="Aminoacyl-transfer RNA synthetases class-II family profile" evidence="13">
    <location>
        <begin position="32"/>
        <end position="314"/>
    </location>
</feature>
<dbReference type="STRING" id="520764.AN618_05950"/>
<evidence type="ECO:0000256" key="6">
    <source>
        <dbReference type="ARBA" id="ARBA00022741"/>
    </source>
</evidence>
<keyword evidence="4 11" id="KW-0963">Cytoplasm</keyword>
<keyword evidence="15" id="KW-1185">Reference proteome</keyword>
<evidence type="ECO:0000313" key="14">
    <source>
        <dbReference type="EMBL" id="KXG78203.1"/>
    </source>
</evidence>
<feature type="binding site" evidence="12">
    <location>
        <position position="126"/>
    </location>
    <ligand>
        <name>L-histidine</name>
        <dbReference type="ChEBI" id="CHEBI:57595"/>
    </ligand>
</feature>
<dbReference type="Proteomes" id="UP000070427">
    <property type="component" value="Unassembled WGS sequence"/>
</dbReference>
<dbReference type="Gene3D" id="3.40.50.800">
    <property type="entry name" value="Anticodon-binding domain"/>
    <property type="match status" value="1"/>
</dbReference>
<dbReference type="InterPro" id="IPR006195">
    <property type="entry name" value="aa-tRNA-synth_II"/>
</dbReference>
<keyword evidence="5 11" id="KW-0436">Ligase</keyword>
<dbReference type="CDD" id="cd00859">
    <property type="entry name" value="HisRS_anticodon"/>
    <property type="match status" value="1"/>
</dbReference>
<evidence type="ECO:0000256" key="4">
    <source>
        <dbReference type="ARBA" id="ARBA00022490"/>
    </source>
</evidence>
<dbReference type="InterPro" id="IPR045864">
    <property type="entry name" value="aa-tRNA-synth_II/BPL/LPL"/>
</dbReference>
<dbReference type="SUPFAM" id="SSF55681">
    <property type="entry name" value="Class II aaRS and biotin synthetases"/>
    <property type="match status" value="1"/>
</dbReference>
<feature type="binding site" evidence="12">
    <location>
        <begin position="261"/>
        <end position="262"/>
    </location>
    <ligand>
        <name>L-histidine</name>
        <dbReference type="ChEBI" id="CHEBI:57595"/>
    </ligand>
</feature>
<dbReference type="PATRIC" id="fig|520764.3.peg.629"/>
<dbReference type="Pfam" id="PF03129">
    <property type="entry name" value="HGTP_anticodon"/>
    <property type="match status" value="1"/>
</dbReference>
<feature type="binding site" evidence="12">
    <location>
        <position position="130"/>
    </location>
    <ligand>
        <name>L-histidine</name>
        <dbReference type="ChEBI" id="CHEBI:57595"/>
    </ligand>
</feature>
<dbReference type="PIRSF" id="PIRSF001549">
    <property type="entry name" value="His-tRNA_synth"/>
    <property type="match status" value="1"/>
</dbReference>
<dbReference type="InterPro" id="IPR033656">
    <property type="entry name" value="HisRS_anticodon"/>
</dbReference>
<dbReference type="InterPro" id="IPR036621">
    <property type="entry name" value="Anticodon-bd_dom_sf"/>
</dbReference>
<sequence>MLTKAPRGTRDLLPEDCAKWLYVEGVFRETCERFGYREIRTPTFEHTELFQRGIGEATDIVEKEMYTFEDKSGRSITLKPEGTAPVVRAYIEHKLFNNPLPAKFFYISPCFRYERPQAGRQREFHQFGIEAFGSPNPLIDVEVIALAVLFLEQLGLSQLEVHINSIGCKSCREDYKRQLKDFLNKKKDFLCETCLIRLDKNPLRILDCKNDECRKVLENAPVILDFLCDDCREHFEQVKRYLTAVGIKYKVDPGIVRGLDYYTKTVFEIISEELGAQSTVCGGGRYDDLIEECGGPPTPAAGFGIGVERLILLLEAKGLLKIAAWEMDVFIALTGEEQRDYGLRLLYDLRRSGFSAEMDTMGRSLKAQLKYASKIPAKYVFIIGEEEVKTGKITVKDLSTGWQEKLPLEEAKAFLKNKTGKGC</sequence>
<evidence type="ECO:0000256" key="3">
    <source>
        <dbReference type="ARBA" id="ARBA00011738"/>
    </source>
</evidence>
<keyword evidence="9 11" id="KW-0030">Aminoacyl-tRNA synthetase</keyword>
<dbReference type="RefSeq" id="WP_066351876.1">
    <property type="nucleotide sequence ID" value="NZ_LOED01000004.1"/>
</dbReference>
<dbReference type="HAMAP" id="MF_00127">
    <property type="entry name" value="His_tRNA_synth"/>
    <property type="match status" value="1"/>
</dbReference>
<dbReference type="NCBIfam" id="TIGR00442">
    <property type="entry name" value="hisS"/>
    <property type="match status" value="1"/>
</dbReference>
<dbReference type="Gene3D" id="3.30.930.10">
    <property type="entry name" value="Bira Bifunctional Protein, Domain 2"/>
    <property type="match status" value="1"/>
</dbReference>
<dbReference type="GO" id="GO:0006427">
    <property type="term" value="P:histidyl-tRNA aminoacylation"/>
    <property type="evidence" value="ECO:0007669"/>
    <property type="project" value="UniProtKB-UniRule"/>
</dbReference>
<evidence type="ECO:0000313" key="15">
    <source>
        <dbReference type="Proteomes" id="UP000070427"/>
    </source>
</evidence>
<gene>
    <name evidence="14" type="primary">hisS_1</name>
    <name evidence="11" type="synonym">hisS</name>
    <name evidence="14" type="ORF">AN618_05950</name>
</gene>
<dbReference type="PANTHER" id="PTHR43707">
    <property type="entry name" value="HISTIDYL-TRNA SYNTHETASE"/>
    <property type="match status" value="1"/>
</dbReference>
<dbReference type="EMBL" id="LOED01000004">
    <property type="protein sequence ID" value="KXG78203.1"/>
    <property type="molecule type" value="Genomic_DNA"/>
</dbReference>
<dbReference type="InterPro" id="IPR041715">
    <property type="entry name" value="HisRS-like_core"/>
</dbReference>
<name>A0A140LCC8_9FIRM</name>
<dbReference type="FunCoup" id="A0A140LCC8">
    <property type="interactions" value="382"/>
</dbReference>
<dbReference type="InterPro" id="IPR015807">
    <property type="entry name" value="His-tRNA-ligase"/>
</dbReference>
<dbReference type="FunFam" id="3.30.930.10:FF:000005">
    <property type="entry name" value="Histidine--tRNA ligase"/>
    <property type="match status" value="1"/>
</dbReference>
<dbReference type="AlphaFoldDB" id="A0A140LCC8"/>
<reference evidence="14 15" key="1">
    <citation type="submission" date="2015-12" db="EMBL/GenBank/DDBJ databases">
        <title>Draft genome sequnece of Fervidicola ferrireducens strain Y170.</title>
        <authorList>
            <person name="Patel B.K."/>
        </authorList>
    </citation>
    <scope>NUCLEOTIDE SEQUENCE [LARGE SCALE GENOMIC DNA]</scope>
    <source>
        <strain evidence="14 15">Y170</strain>
    </source>
</reference>
<comment type="caution">
    <text evidence="14">The sequence shown here is derived from an EMBL/GenBank/DDBJ whole genome shotgun (WGS) entry which is preliminary data.</text>
</comment>
<dbReference type="InParanoid" id="A0A140LCC8"/>
<keyword evidence="6 11" id="KW-0547">Nucleotide-binding</keyword>
<feature type="binding site" evidence="12">
    <location>
        <position position="112"/>
    </location>
    <ligand>
        <name>L-histidine</name>
        <dbReference type="ChEBI" id="CHEBI:57595"/>
    </ligand>
</feature>
<keyword evidence="8 11" id="KW-0648">Protein biosynthesis</keyword>
<organism evidence="14 15">
    <name type="scientific">Fervidicola ferrireducens</name>
    <dbReference type="NCBI Taxonomy" id="520764"/>
    <lineage>
        <taxon>Bacteria</taxon>
        <taxon>Bacillati</taxon>
        <taxon>Bacillota</taxon>
        <taxon>Clostridia</taxon>
        <taxon>Thermosediminibacterales</taxon>
        <taxon>Thermosediminibacteraceae</taxon>
        <taxon>Fervidicola</taxon>
    </lineage>
</organism>
<dbReference type="GO" id="GO:0140096">
    <property type="term" value="F:catalytic activity, acting on a protein"/>
    <property type="evidence" value="ECO:0007669"/>
    <property type="project" value="UniProtKB-ARBA"/>
</dbReference>
<evidence type="ECO:0000256" key="11">
    <source>
        <dbReference type="HAMAP-Rule" id="MF_00127"/>
    </source>
</evidence>
<comment type="similarity">
    <text evidence="2 11">Belongs to the class-II aminoacyl-tRNA synthetase family.</text>
</comment>
<proteinExistence type="inferred from homology"/>
<dbReference type="InterPro" id="IPR004154">
    <property type="entry name" value="Anticodon-bd"/>
</dbReference>
<dbReference type="OrthoDB" id="9800814at2"/>
<comment type="subcellular location">
    <subcellularLocation>
        <location evidence="1 11">Cytoplasm</location>
    </subcellularLocation>
</comment>
<dbReference type="EC" id="6.1.1.21" evidence="11"/>
<dbReference type="GO" id="GO:0005737">
    <property type="term" value="C:cytoplasm"/>
    <property type="evidence" value="ECO:0007669"/>
    <property type="project" value="UniProtKB-SubCell"/>
</dbReference>
<evidence type="ECO:0000256" key="7">
    <source>
        <dbReference type="ARBA" id="ARBA00022840"/>
    </source>
</evidence>
<accession>A0A140LCC8</accession>
<dbReference type="CDD" id="cd00773">
    <property type="entry name" value="HisRS-like_core"/>
    <property type="match status" value="1"/>
</dbReference>
<keyword evidence="7 11" id="KW-0067">ATP-binding</keyword>
<dbReference type="GO" id="GO:0016740">
    <property type="term" value="F:transferase activity"/>
    <property type="evidence" value="ECO:0007669"/>
    <property type="project" value="UniProtKB-ARBA"/>
</dbReference>
<dbReference type="GO" id="GO:0005524">
    <property type="term" value="F:ATP binding"/>
    <property type="evidence" value="ECO:0007669"/>
    <property type="project" value="UniProtKB-UniRule"/>
</dbReference>
<evidence type="ECO:0000256" key="5">
    <source>
        <dbReference type="ARBA" id="ARBA00022598"/>
    </source>
</evidence>
<comment type="subunit">
    <text evidence="3 11">Homodimer.</text>
</comment>